<evidence type="ECO:0000256" key="6">
    <source>
        <dbReference type="ARBA" id="ARBA00022833"/>
    </source>
</evidence>
<keyword evidence="12" id="KW-1185">Reference proteome</keyword>
<proteinExistence type="predicted"/>
<dbReference type="Gene3D" id="2.170.270.10">
    <property type="entry name" value="SET domain"/>
    <property type="match status" value="1"/>
</dbReference>
<dbReference type="PANTHER" id="PTHR46402">
    <property type="entry name" value="SET AND MYND DOMAIN-CONTAINING PROTEIN 5"/>
    <property type="match status" value="1"/>
</dbReference>
<evidence type="ECO:0000256" key="3">
    <source>
        <dbReference type="ARBA" id="ARBA00022691"/>
    </source>
</evidence>
<evidence type="ECO:0000256" key="7">
    <source>
        <dbReference type="PROSITE-ProRule" id="PRU00134"/>
    </source>
</evidence>
<dbReference type="GO" id="GO:0008270">
    <property type="term" value="F:zinc ion binding"/>
    <property type="evidence" value="ECO:0007669"/>
    <property type="project" value="UniProtKB-KW"/>
</dbReference>
<feature type="domain" description="MYND-type" evidence="10">
    <location>
        <begin position="210"/>
        <end position="307"/>
    </location>
</feature>
<gene>
    <name evidence="11" type="ORF">SNEC2469_LOCUS35621</name>
</gene>
<dbReference type="CDD" id="cd20071">
    <property type="entry name" value="SET_SMYD"/>
    <property type="match status" value="1"/>
</dbReference>
<evidence type="ECO:0000256" key="8">
    <source>
        <dbReference type="SAM" id="MobiDB-lite"/>
    </source>
</evidence>
<dbReference type="OrthoDB" id="442656at2759"/>
<protein>
    <recommendedName>
        <fullName evidence="13">Histone-lysine N-methyltransferase SMYD3</fullName>
    </recommendedName>
</protein>
<dbReference type="Pfam" id="PF00856">
    <property type="entry name" value="SET"/>
    <property type="match status" value="1"/>
</dbReference>
<feature type="domain" description="SET" evidence="9">
    <location>
        <begin position="6"/>
        <end position="159"/>
    </location>
</feature>
<accession>A0A813CLA1</accession>
<dbReference type="EMBL" id="CAJNJA010104118">
    <property type="protein sequence ID" value="CAE7945615.1"/>
    <property type="molecule type" value="Genomic_DNA"/>
</dbReference>
<keyword evidence="6" id="KW-0862">Zinc</keyword>
<name>A0A813CLA1_9DINO</name>
<dbReference type="GO" id="GO:0032259">
    <property type="term" value="P:methylation"/>
    <property type="evidence" value="ECO:0007669"/>
    <property type="project" value="UniProtKB-KW"/>
</dbReference>
<evidence type="ECO:0000256" key="1">
    <source>
        <dbReference type="ARBA" id="ARBA00022603"/>
    </source>
</evidence>
<evidence type="ECO:0000259" key="10">
    <source>
        <dbReference type="PROSITE" id="PS50865"/>
    </source>
</evidence>
<reference evidence="11" key="1">
    <citation type="submission" date="2021-02" db="EMBL/GenBank/DDBJ databases">
        <authorList>
            <person name="Dougan E. K."/>
            <person name="Rhodes N."/>
            <person name="Thang M."/>
            <person name="Chan C."/>
        </authorList>
    </citation>
    <scope>NUCLEOTIDE SEQUENCE</scope>
</reference>
<evidence type="ECO:0000313" key="11">
    <source>
        <dbReference type="EMBL" id="CAE7945615.1"/>
    </source>
</evidence>
<keyword evidence="2" id="KW-0808">Transferase</keyword>
<dbReference type="InterPro" id="IPR002893">
    <property type="entry name" value="Znf_MYND"/>
</dbReference>
<dbReference type="AlphaFoldDB" id="A0A813CLA1"/>
<keyword evidence="3" id="KW-0949">S-adenosyl-L-methionine</keyword>
<keyword evidence="1" id="KW-0489">Methyltransferase</keyword>
<comment type="caution">
    <text evidence="11">The sequence shown here is derived from an EMBL/GenBank/DDBJ whole genome shotgun (WGS) entry which is preliminary data.</text>
</comment>
<feature type="compositionally biased region" description="Polar residues" evidence="8">
    <location>
        <begin position="574"/>
        <end position="585"/>
    </location>
</feature>
<dbReference type="PROSITE" id="PS50865">
    <property type="entry name" value="ZF_MYND_2"/>
    <property type="match status" value="1"/>
</dbReference>
<dbReference type="SUPFAM" id="SSF82199">
    <property type="entry name" value="SET domain"/>
    <property type="match status" value="1"/>
</dbReference>
<dbReference type="PANTHER" id="PTHR46402:SF2">
    <property type="entry name" value="HISTONE-LYSINE N-TRIMETHYLTRANSFERASE SMYD5"/>
    <property type="match status" value="1"/>
</dbReference>
<organism evidence="11 12">
    <name type="scientific">Symbiodinium necroappetens</name>
    <dbReference type="NCBI Taxonomy" id="1628268"/>
    <lineage>
        <taxon>Eukaryota</taxon>
        <taxon>Sar</taxon>
        <taxon>Alveolata</taxon>
        <taxon>Dinophyceae</taxon>
        <taxon>Suessiales</taxon>
        <taxon>Symbiodiniaceae</taxon>
        <taxon>Symbiodinium</taxon>
    </lineage>
</organism>
<dbReference type="PROSITE" id="PS50280">
    <property type="entry name" value="SET"/>
    <property type="match status" value="1"/>
</dbReference>
<keyword evidence="5 7" id="KW-0863">Zinc-finger</keyword>
<evidence type="ECO:0000256" key="4">
    <source>
        <dbReference type="ARBA" id="ARBA00022723"/>
    </source>
</evidence>
<dbReference type="Proteomes" id="UP000601435">
    <property type="component" value="Unassembled WGS sequence"/>
</dbReference>
<dbReference type="GO" id="GO:0045814">
    <property type="term" value="P:negative regulation of gene expression, epigenetic"/>
    <property type="evidence" value="ECO:0007669"/>
    <property type="project" value="TreeGrafter"/>
</dbReference>
<feature type="region of interest" description="Disordered" evidence="8">
    <location>
        <begin position="540"/>
        <end position="585"/>
    </location>
</feature>
<dbReference type="GO" id="GO:0042799">
    <property type="term" value="F:histone H4K20 methyltransferase activity"/>
    <property type="evidence" value="ECO:0007669"/>
    <property type="project" value="TreeGrafter"/>
</dbReference>
<dbReference type="Pfam" id="PF01753">
    <property type="entry name" value="zf-MYND"/>
    <property type="match status" value="1"/>
</dbReference>
<dbReference type="Gene3D" id="6.10.140.2220">
    <property type="match status" value="1"/>
</dbReference>
<keyword evidence="4" id="KW-0479">Metal-binding</keyword>
<sequence>MPAGLPEIESAGLRLEHLSEHEGRCLAAQRCFKAGSVLLVEKPIVRRSVAELSAAMRQHPHDFALLRGADNLAAAEVNLELADQSFILEAETNSFLFQGKVVGFNAFSMLNHACAASMEENVCFSILSTGDRPINDDLEVKLIAIRDIQAGEPLRVSYHELFAEPRAREERIRSHCGGRCGCSRCRLEAEKPMLADIGLQLSLERWSPRCQACNSAAPNIRPGDAVQILRHRELAGAMGITQEVRGGKTLILKTLLHGREHEGELLLDNVRSLSAVKDLHRCSGCKLVYFCSRSCQRQGWHAHRRFCTGSAQPKAGQFSEESWMPERAALHELRAKFDNPEARQLASTQDLLSAFRRFQHFIDKWMQAGRLPHLAPGHYAIQEALLVAIPIGSLLLWKSAAMPPEVKSEIFERLVKMVSMHVQHVQMLVPRFHIAYWTALHYVLGLLLLGDFIDALQNCSAVSLVPLTTLFESCLDVAEIFDADAAESYESMMSHRQAQSASGSRAFQNLTADPSKLAAFYSIDPELPLKQKMAQMAEILQSSKPAESHSSHSSLPMPAWKKQLGPQAGASHDASASTCRLDTLD</sequence>
<evidence type="ECO:0000256" key="5">
    <source>
        <dbReference type="ARBA" id="ARBA00022771"/>
    </source>
</evidence>
<dbReference type="SUPFAM" id="SSF144232">
    <property type="entry name" value="HIT/MYND zinc finger-like"/>
    <property type="match status" value="1"/>
</dbReference>
<evidence type="ECO:0000256" key="2">
    <source>
        <dbReference type="ARBA" id="ARBA00022679"/>
    </source>
</evidence>
<dbReference type="InterPro" id="IPR046341">
    <property type="entry name" value="SET_dom_sf"/>
</dbReference>
<evidence type="ECO:0000259" key="9">
    <source>
        <dbReference type="PROSITE" id="PS50280"/>
    </source>
</evidence>
<evidence type="ECO:0008006" key="13">
    <source>
        <dbReference type="Google" id="ProtNLM"/>
    </source>
</evidence>
<dbReference type="InterPro" id="IPR001214">
    <property type="entry name" value="SET_dom"/>
</dbReference>
<evidence type="ECO:0000313" key="12">
    <source>
        <dbReference type="Proteomes" id="UP000601435"/>
    </source>
</evidence>